<sequence>MSDNDGKKTLGVRGGGPRAGNVKQSFSHGRTKNVEVVTKRKRVVVPKPGSGKSGGNPALGDPNKRPKGITDAEMERRLKAVAAAKAREAEDAERRAREEKEREEERQRRREEAEQKEREAREAEEKAKAKAAEEERKRTEEAEAAKRAAAAASAPAAAPAGDDAGRAPKGRVKTATPERTDRDDRGGRNKGRDDGRRSGKLTLNQALRGGEGGRQKSMAAMKRKQERARQKAMGGNVSREKVVRDVQLPETIVVSELANRMAERVADVVKSLMNMGMMVTQNQTIDADTAELIIEEFGHKVQRVSDADVEDVIHAEEDKEEDLQGRPPVITIMGHVDHGKTSLLDAIRNAKVVAGEAGGITQHIGAYQVTTDSGAVLSFLDTPGHAAFTSMRSRGAQVTDIVVLVVAADDSVMPQTIEAIHHAKAAGVPMIVAINKCDKPAADADKVRAELLQHEVIVEKMSGDVQDVEVSALTGQGLDELLEAIALQSEILELKANPNRAAEGAVIEAQLDVGRGPVATVLVQKGTLHRGDIFVVGEQYGKVRALVNDKGERVEEAGPSVPVEVLGLNGTPEAGDVLNVVSTEAQAREIAEYRHNVAKEKSAVIGAGTTLEQLMAKAKADENVSELPVIVKADVQGSAEAIVQALEKVGNDEVRVRVIHYGVGAITETDVGLAEASGCPVIGFNVRANAPARNSANQKGVEIRYYSVIYDLVDDVKAAASGLLSNEIRENFIGYATIKDVFKVSNVGKVAGCLVTEGVARRSAGVRLLRDDVVIHEGTLKTLKRFKDEVSEVISGQECGMAFENYEDVRPGDVIEIFEREEVERKL</sequence>
<feature type="compositionally biased region" description="Low complexity" evidence="10">
    <location>
        <begin position="147"/>
        <end position="160"/>
    </location>
</feature>
<comment type="function">
    <text evidence="8 9">One of the essential components for the initiation of protein synthesis. Protects formylmethionyl-tRNA from spontaneous hydrolysis and promotes its binding to the 30S ribosomal subunits. Also involved in the hydrolysis of GTP during the formation of the 70S ribosomal complex.</text>
</comment>
<dbReference type="InterPro" id="IPR000178">
    <property type="entry name" value="TF_IF2_bacterial-like"/>
</dbReference>
<dbReference type="InterPro" id="IPR023115">
    <property type="entry name" value="TIF_IF2_dom3"/>
</dbReference>
<evidence type="ECO:0000313" key="13">
    <source>
        <dbReference type="Proteomes" id="UP000193963"/>
    </source>
</evidence>
<dbReference type="InterPro" id="IPR044145">
    <property type="entry name" value="IF2_II"/>
</dbReference>
<dbReference type="Gene3D" id="2.40.30.10">
    <property type="entry name" value="Translation factors"/>
    <property type="match status" value="2"/>
</dbReference>
<dbReference type="InterPro" id="IPR009000">
    <property type="entry name" value="Transl_B-barrel_sf"/>
</dbReference>
<dbReference type="FunFam" id="2.40.30.10:FF:000007">
    <property type="entry name" value="Translation initiation factor IF-2"/>
    <property type="match status" value="1"/>
</dbReference>
<feature type="compositionally biased region" description="Basic and acidic residues" evidence="10">
    <location>
        <begin position="176"/>
        <end position="197"/>
    </location>
</feature>
<dbReference type="PANTHER" id="PTHR43381">
    <property type="entry name" value="TRANSLATION INITIATION FACTOR IF-2-RELATED"/>
    <property type="match status" value="1"/>
</dbReference>
<dbReference type="PROSITE" id="PS51722">
    <property type="entry name" value="G_TR_2"/>
    <property type="match status" value="1"/>
</dbReference>
<evidence type="ECO:0000313" key="12">
    <source>
        <dbReference type="EMBL" id="SLN68067.1"/>
    </source>
</evidence>
<dbReference type="InterPro" id="IPR027417">
    <property type="entry name" value="P-loop_NTPase"/>
</dbReference>
<keyword evidence="6 8" id="KW-0648">Protein biosynthesis</keyword>
<comment type="subcellular location">
    <subcellularLocation>
        <location evidence="8">Cytoplasm</location>
    </subcellularLocation>
</comment>
<evidence type="ECO:0000256" key="5">
    <source>
        <dbReference type="ARBA" id="ARBA00022741"/>
    </source>
</evidence>
<keyword evidence="13" id="KW-1185">Reference proteome</keyword>
<reference evidence="12 13" key="1">
    <citation type="submission" date="2017-03" db="EMBL/GenBank/DDBJ databases">
        <authorList>
            <person name="Afonso C.L."/>
            <person name="Miller P.J."/>
            <person name="Scott M.A."/>
            <person name="Spackman E."/>
            <person name="Goraichik I."/>
            <person name="Dimitrov K.M."/>
            <person name="Suarez D.L."/>
            <person name="Swayne D.E."/>
        </authorList>
    </citation>
    <scope>NUCLEOTIDE SEQUENCE [LARGE SCALE GENOMIC DNA]</scope>
    <source>
        <strain evidence="12 13">CECT 7751</strain>
    </source>
</reference>
<accession>A0A1X7A234</accession>
<dbReference type="FunFam" id="2.40.30.10:FF:000008">
    <property type="entry name" value="Translation initiation factor IF-2"/>
    <property type="match status" value="1"/>
</dbReference>
<keyword evidence="7 8" id="KW-0342">GTP-binding</keyword>
<dbReference type="Pfam" id="PF00009">
    <property type="entry name" value="GTP_EFTU"/>
    <property type="match status" value="1"/>
</dbReference>
<keyword evidence="3 8" id="KW-0963">Cytoplasm</keyword>
<feature type="compositionally biased region" description="Basic and acidic residues" evidence="10">
    <location>
        <begin position="62"/>
        <end position="78"/>
    </location>
</feature>
<comment type="caution">
    <text evidence="8">Lacks conserved residue(s) required for the propagation of feature annotation.</text>
</comment>
<dbReference type="Pfam" id="PF08364">
    <property type="entry name" value="IF2_assoc"/>
    <property type="match status" value="1"/>
</dbReference>
<dbReference type="InterPro" id="IPR000795">
    <property type="entry name" value="T_Tr_GTP-bd_dom"/>
</dbReference>
<feature type="binding site" evidence="8">
    <location>
        <begin position="435"/>
        <end position="438"/>
    </location>
    <ligand>
        <name>GTP</name>
        <dbReference type="ChEBI" id="CHEBI:37565"/>
    </ligand>
</feature>
<dbReference type="SUPFAM" id="SSF52540">
    <property type="entry name" value="P-loop containing nucleoside triphosphate hydrolases"/>
    <property type="match status" value="1"/>
</dbReference>
<dbReference type="Gene3D" id="3.40.50.300">
    <property type="entry name" value="P-loop containing nucleotide triphosphate hydrolases"/>
    <property type="match status" value="1"/>
</dbReference>
<dbReference type="HAMAP" id="MF_00100_B">
    <property type="entry name" value="IF_2_B"/>
    <property type="match status" value="1"/>
</dbReference>
<keyword evidence="4 8" id="KW-0396">Initiation factor</keyword>
<evidence type="ECO:0000256" key="4">
    <source>
        <dbReference type="ARBA" id="ARBA00022540"/>
    </source>
</evidence>
<evidence type="ECO:0000259" key="11">
    <source>
        <dbReference type="PROSITE" id="PS51722"/>
    </source>
</evidence>
<evidence type="ECO:0000256" key="8">
    <source>
        <dbReference type="HAMAP-Rule" id="MF_00100"/>
    </source>
</evidence>
<evidence type="ECO:0000256" key="9">
    <source>
        <dbReference type="RuleBase" id="RU000644"/>
    </source>
</evidence>
<dbReference type="PANTHER" id="PTHR43381:SF5">
    <property type="entry name" value="TR-TYPE G DOMAIN-CONTAINING PROTEIN"/>
    <property type="match status" value="1"/>
</dbReference>
<dbReference type="InterPro" id="IPR006847">
    <property type="entry name" value="IF2_N"/>
</dbReference>
<feature type="compositionally biased region" description="Basic and acidic residues" evidence="10">
    <location>
        <begin position="85"/>
        <end position="146"/>
    </location>
</feature>
<dbReference type="NCBIfam" id="TIGR00231">
    <property type="entry name" value="small_GTP"/>
    <property type="match status" value="1"/>
</dbReference>
<dbReference type="EMBL" id="FWFN01000008">
    <property type="protein sequence ID" value="SLN68067.1"/>
    <property type="molecule type" value="Genomic_DNA"/>
</dbReference>
<feature type="domain" description="Tr-type G" evidence="11">
    <location>
        <begin position="325"/>
        <end position="493"/>
    </location>
</feature>
<dbReference type="Pfam" id="PF22042">
    <property type="entry name" value="EF-G_D2"/>
    <property type="match status" value="1"/>
</dbReference>
<gene>
    <name evidence="8 12" type="primary">infB</name>
    <name evidence="12" type="ORF">PSM7751_03557</name>
</gene>
<dbReference type="SUPFAM" id="SSF50447">
    <property type="entry name" value="Translation proteins"/>
    <property type="match status" value="2"/>
</dbReference>
<dbReference type="CDD" id="cd01887">
    <property type="entry name" value="IF2_eIF5B"/>
    <property type="match status" value="1"/>
</dbReference>
<comment type="similarity">
    <text evidence="1 8 9">Belongs to the TRAFAC class translation factor GTPase superfamily. Classic translation factor GTPase family. IF-2 subfamily.</text>
</comment>
<dbReference type="Pfam" id="PF04760">
    <property type="entry name" value="IF2_N"/>
    <property type="match status" value="1"/>
</dbReference>
<dbReference type="InterPro" id="IPR015760">
    <property type="entry name" value="TIF_IF2"/>
</dbReference>
<dbReference type="NCBIfam" id="TIGR00487">
    <property type="entry name" value="IF-2"/>
    <property type="match status" value="1"/>
</dbReference>
<dbReference type="Proteomes" id="UP000193963">
    <property type="component" value="Unassembled WGS sequence"/>
</dbReference>
<evidence type="ECO:0000256" key="1">
    <source>
        <dbReference type="ARBA" id="ARBA00007733"/>
    </source>
</evidence>
<name>A0A1X7A234_9RHOB</name>
<dbReference type="AlphaFoldDB" id="A0A1X7A234"/>
<dbReference type="GO" id="GO:0005829">
    <property type="term" value="C:cytosol"/>
    <property type="evidence" value="ECO:0007669"/>
    <property type="project" value="TreeGrafter"/>
</dbReference>
<protein>
    <recommendedName>
        <fullName evidence="2 8">Translation initiation factor IF-2</fullName>
    </recommendedName>
</protein>
<feature type="region of interest" description="Disordered" evidence="10">
    <location>
        <begin position="1"/>
        <end position="222"/>
    </location>
</feature>
<evidence type="ECO:0000256" key="2">
    <source>
        <dbReference type="ARBA" id="ARBA00020675"/>
    </source>
</evidence>
<dbReference type="InterPro" id="IPR013575">
    <property type="entry name" value="IF2_assoc_dom_bac"/>
</dbReference>
<dbReference type="Gene3D" id="3.40.50.10050">
    <property type="entry name" value="Translation initiation factor IF- 2, domain 3"/>
    <property type="match status" value="1"/>
</dbReference>
<keyword evidence="5 8" id="KW-0547">Nucleotide-binding</keyword>
<proteinExistence type="inferred from homology"/>
<evidence type="ECO:0000256" key="10">
    <source>
        <dbReference type="SAM" id="MobiDB-lite"/>
    </source>
</evidence>
<dbReference type="Pfam" id="PF11987">
    <property type="entry name" value="IF-2"/>
    <property type="match status" value="1"/>
</dbReference>
<dbReference type="GO" id="GO:0003743">
    <property type="term" value="F:translation initiation factor activity"/>
    <property type="evidence" value="ECO:0007669"/>
    <property type="project" value="UniProtKB-UniRule"/>
</dbReference>
<feature type="binding site" evidence="8">
    <location>
        <begin position="381"/>
        <end position="385"/>
    </location>
    <ligand>
        <name>GTP</name>
        <dbReference type="ChEBI" id="CHEBI:37565"/>
    </ligand>
</feature>
<dbReference type="InterPro" id="IPR036925">
    <property type="entry name" value="TIF_IF2_dom3_sf"/>
</dbReference>
<evidence type="ECO:0000256" key="6">
    <source>
        <dbReference type="ARBA" id="ARBA00022917"/>
    </source>
</evidence>
<evidence type="ECO:0000256" key="3">
    <source>
        <dbReference type="ARBA" id="ARBA00022490"/>
    </source>
</evidence>
<dbReference type="CDD" id="cd03692">
    <property type="entry name" value="mtIF2_IVc"/>
    <property type="match status" value="1"/>
</dbReference>
<dbReference type="FunFam" id="3.40.50.10050:FF:000001">
    <property type="entry name" value="Translation initiation factor IF-2"/>
    <property type="match status" value="1"/>
</dbReference>
<dbReference type="PROSITE" id="PS01176">
    <property type="entry name" value="IF2"/>
    <property type="match status" value="1"/>
</dbReference>
<evidence type="ECO:0000256" key="7">
    <source>
        <dbReference type="ARBA" id="ARBA00023134"/>
    </source>
</evidence>
<dbReference type="GO" id="GO:0005525">
    <property type="term" value="F:GTP binding"/>
    <property type="evidence" value="ECO:0007669"/>
    <property type="project" value="UniProtKB-KW"/>
</dbReference>
<dbReference type="GO" id="GO:0003924">
    <property type="term" value="F:GTPase activity"/>
    <property type="evidence" value="ECO:0007669"/>
    <property type="project" value="UniProtKB-UniRule"/>
</dbReference>
<feature type="binding site" evidence="8">
    <location>
        <begin position="334"/>
        <end position="341"/>
    </location>
    <ligand>
        <name>GTP</name>
        <dbReference type="ChEBI" id="CHEBI:37565"/>
    </ligand>
</feature>
<dbReference type="InterPro" id="IPR053905">
    <property type="entry name" value="EF-G-like_DII"/>
</dbReference>
<dbReference type="InterPro" id="IPR005225">
    <property type="entry name" value="Small_GTP-bd"/>
</dbReference>
<organism evidence="12 13">
    <name type="scientific">Pseudooceanicola marinus</name>
    <dbReference type="NCBI Taxonomy" id="396013"/>
    <lineage>
        <taxon>Bacteria</taxon>
        <taxon>Pseudomonadati</taxon>
        <taxon>Pseudomonadota</taxon>
        <taxon>Alphaproteobacteria</taxon>
        <taxon>Rhodobacterales</taxon>
        <taxon>Paracoccaceae</taxon>
        <taxon>Pseudooceanicola</taxon>
    </lineage>
</organism>
<dbReference type="CDD" id="cd03702">
    <property type="entry name" value="IF2_mtIF2_II"/>
    <property type="match status" value="1"/>
</dbReference>
<dbReference type="OrthoDB" id="9811804at2"/>
<dbReference type="SUPFAM" id="SSF52156">
    <property type="entry name" value="Initiation factor IF2/eIF5b, domain 3"/>
    <property type="match status" value="1"/>
</dbReference>
<dbReference type="FunFam" id="3.40.50.300:FF:000019">
    <property type="entry name" value="Translation initiation factor IF-2"/>
    <property type="match status" value="1"/>
</dbReference>
<dbReference type="RefSeq" id="WP_085889582.1">
    <property type="nucleotide sequence ID" value="NZ_FWFN01000008.1"/>
</dbReference>